<dbReference type="InterPro" id="IPR054695">
    <property type="entry name" value="Pierisin-like_dom"/>
</dbReference>
<gene>
    <name evidence="3" type="ORF">AOZ06_22285</name>
</gene>
<sequence>MYDGDRDAPLRDRRPPVALFSVERSKYGTPKVVYRGIKDWARHQMSLFRGDTRSPAEIKAQGGFRPPYMSRKDWENHPEWAKPDLARHVGGDTNAFVSTSTSADVSESFAGDKQYVYVINAPGGIHTDPTMESKTGKESHGEDEVLFPGGIDFRYVRGWYEVSYDSGIHQWVRGDFVPNPDYIGDRYVSGDPAAVGRHSADAMRPGPDGHPPVIIGSLGDQMGRLEDPTLDSLRPYMESTKGGMSVFAPTGGSVNPSHGNDVFTANRVPEIPGQFVVDMHGTQDGVRVGTTRLDEKQVADMIRAHPGYDGGPVTLFGCGAGNNGFAAKVAQELQASVTAPNGDAWVDHDGNVFASSRKNDITDFSQYGKPPKPTFPPDGSWTTHEPGGKSTVSPDSYPPGHTPGWDKNNPPARPVIAAYHRGDDHSTPPPSRDDHSSTDRADDGDRGGRPGGEPRPDHQADHADQADRTAVADRIDRDADQARLEAGNERNDQLKALDQDTADRVRQLELEAKPHIDEVARSRERGLAEVKQDTDRQLDQVERQRAEQLARAGDDQARRDGINDEFDRRAAGVKQNQAERENAVNREADRRAEPTRKELDRKFADLVAEKDQRRDQIEQNHEDRSAAIDAERNRRHAEQGTQPRRDDQARRDDDSRPADEKPSRAPERKDSRSEGRQSWPTDPANGAPLRKRDLDALGLTERQVDWWRDGKAPLGMDPDQFRRFQSELGDLLRANGIDPNKSQLRLVGSSVRFYSGWNKRMEGDEYGLKHTPESRERLTRWEGPERDGMSERRPFDVQYRLGLAPEKSDYDLSVYSDDVVDLARSKWDGKGDFSHEHGHVDKNVARNAVTGFDEFAARWKEKTGRKLGFRLYGLENEPQQRRSKHAKPTDGNWLLDMSERAQPQRPETPVDPKSGYQIKQRDKDFLGYSDEQMKWWQDGDAPLGMTPRQYHDFRASLADAMRAEGVDARDVDIRLKGSGVNGFSNPRKTLENAEHTGESRALTDQWLGDDPDRPTGRPFDSMYRLGLDEEKSDFDVQIRSDDLVRVARQRQAMAPVMREVEGADGRKEWQPVPVVREKYGFVHKDVLHEQFPELDKWAKHWERELGREVAPALFGLDHGPRQESQLDAQKAQRGWPMLGPDAPPLGDRPDPVDPGTVGVAKPDDTVDSTVEPTERPPAKPPADSPVFTDAPESPEPPGRTEQAPPVRGEDGSWSWKDEFSLTPEQNQAVDDFLPTFEKVGHGEDGKGGIRGVMQDIEQSVPYTRLEGLQYDLKGADRLKEKVADRLEGATTTPEEVLRGIPDAIRYTFSLSTGDYTRGVVRITDDLRQRGFEEVRRTNFWNVGMDENPYQGINSRWRDPESGLMFEVQFHTPESWHVKSETHDAYEYEHTGKIEDRPMWNRYQREYFETIPVPPGVQSIVTVEEPKPSV</sequence>
<protein>
    <recommendedName>
        <fullName evidence="2">Pierisin-like domain-containing protein</fullName>
    </recommendedName>
</protein>
<feature type="domain" description="Pierisin-like" evidence="2">
    <location>
        <begin position="47"/>
        <end position="182"/>
    </location>
</feature>
<dbReference type="Proteomes" id="UP000063699">
    <property type="component" value="Chromosome"/>
</dbReference>
<evidence type="ECO:0000313" key="3">
    <source>
        <dbReference type="EMBL" id="ALG09273.1"/>
    </source>
</evidence>
<dbReference type="RefSeq" id="WP_054291177.1">
    <property type="nucleotide sequence ID" value="NZ_CP012752.1"/>
</dbReference>
<reference evidence="3 4" key="1">
    <citation type="submission" date="2015-07" db="EMBL/GenBank/DDBJ databases">
        <title>Genome sequencing of Kibdelosporangium phytohabitans.</title>
        <authorList>
            <person name="Qin S."/>
            <person name="Xing K."/>
        </authorList>
    </citation>
    <scope>NUCLEOTIDE SEQUENCE [LARGE SCALE GENOMIC DNA]</scope>
    <source>
        <strain evidence="3 4">KLBMP1111</strain>
    </source>
</reference>
<feature type="compositionally biased region" description="Basic and acidic residues" evidence="1">
    <location>
        <begin position="1207"/>
        <end position="1216"/>
    </location>
</feature>
<feature type="region of interest" description="Disordered" evidence="1">
    <location>
        <begin position="768"/>
        <end position="789"/>
    </location>
</feature>
<feature type="region of interest" description="Disordered" evidence="1">
    <location>
        <begin position="1117"/>
        <end position="1216"/>
    </location>
</feature>
<feature type="compositionally biased region" description="Basic and acidic residues" evidence="1">
    <location>
        <begin position="420"/>
        <end position="570"/>
    </location>
</feature>
<feature type="compositionally biased region" description="Basic and acidic residues" evidence="1">
    <location>
        <begin position="577"/>
        <end position="675"/>
    </location>
</feature>
<name>A0A0N9I419_9PSEU</name>
<feature type="region of interest" description="Disordered" evidence="1">
    <location>
        <begin position="361"/>
        <end position="696"/>
    </location>
</feature>
<evidence type="ECO:0000313" key="4">
    <source>
        <dbReference type="Proteomes" id="UP000063699"/>
    </source>
</evidence>
<keyword evidence="4" id="KW-1185">Reference proteome</keyword>
<organism evidence="3 4">
    <name type="scientific">Kibdelosporangium phytohabitans</name>
    <dbReference type="NCBI Taxonomy" id="860235"/>
    <lineage>
        <taxon>Bacteria</taxon>
        <taxon>Bacillati</taxon>
        <taxon>Actinomycetota</taxon>
        <taxon>Actinomycetes</taxon>
        <taxon>Pseudonocardiales</taxon>
        <taxon>Pseudonocardiaceae</taxon>
        <taxon>Kibdelosporangium</taxon>
    </lineage>
</organism>
<dbReference type="SUPFAM" id="SSF56399">
    <property type="entry name" value="ADP-ribosylation"/>
    <property type="match status" value="1"/>
</dbReference>
<dbReference type="STRING" id="860235.AOZ06_22285"/>
<dbReference type="Pfam" id="PF22596">
    <property type="entry name" value="Scabin-like"/>
    <property type="match status" value="1"/>
</dbReference>
<dbReference type="OrthoDB" id="3874132at2"/>
<evidence type="ECO:0000259" key="2">
    <source>
        <dbReference type="Pfam" id="PF22596"/>
    </source>
</evidence>
<feature type="region of interest" description="Disordered" evidence="1">
    <location>
        <begin position="984"/>
        <end position="1018"/>
    </location>
</feature>
<feature type="compositionally biased region" description="Basic and acidic residues" evidence="1">
    <location>
        <begin position="988"/>
        <end position="998"/>
    </location>
</feature>
<dbReference type="EMBL" id="CP012752">
    <property type="protein sequence ID" value="ALG09273.1"/>
    <property type="molecule type" value="Genomic_DNA"/>
</dbReference>
<accession>A0A0N9I419</accession>
<dbReference type="Gene3D" id="3.90.210.10">
    <property type="entry name" value="Heat-Labile Enterotoxin, subunit A"/>
    <property type="match status" value="1"/>
</dbReference>
<evidence type="ECO:0000256" key="1">
    <source>
        <dbReference type="SAM" id="MobiDB-lite"/>
    </source>
</evidence>
<proteinExistence type="predicted"/>
<dbReference type="KEGG" id="kphy:AOZ06_22285"/>